<feature type="transmembrane region" description="Helical" evidence="2">
    <location>
        <begin position="141"/>
        <end position="166"/>
    </location>
</feature>
<feature type="transmembrane region" description="Helical" evidence="2">
    <location>
        <begin position="85"/>
        <end position="104"/>
    </location>
</feature>
<comment type="caution">
    <text evidence="3">The sequence shown here is derived from an EMBL/GenBank/DDBJ whole genome shotgun (WGS) entry which is preliminary data.</text>
</comment>
<name>A0A853ESC8_9MICO</name>
<dbReference type="EMBL" id="JACBYE010000003">
    <property type="protein sequence ID" value="NYS92293.1"/>
    <property type="molecule type" value="Genomic_DNA"/>
</dbReference>
<gene>
    <name evidence="3" type="ORF">HZZ10_01920</name>
</gene>
<keyword evidence="2" id="KW-0812">Transmembrane</keyword>
<evidence type="ECO:0000256" key="2">
    <source>
        <dbReference type="SAM" id="Phobius"/>
    </source>
</evidence>
<dbReference type="Proteomes" id="UP000561011">
    <property type="component" value="Unassembled WGS sequence"/>
</dbReference>
<feature type="compositionally biased region" description="Pro residues" evidence="1">
    <location>
        <begin position="33"/>
        <end position="48"/>
    </location>
</feature>
<sequence length="205" mass="21198">MGNPYAPKPPGSTPHRPVATGSPQDGQDGGLPPQSPAPQPLPGQPVTPAPGDHGQPGPGGAPGSWDGRGAPRAPRPPVDPEKARLATRGVMIFGLYMLASLLLSSVALPWRMLSVAVGVAALVVGVRALRTVWRAGLRGGLVVVLSAGMLMTVILGLSTLAVIPVWGIETDRQTCLDEAITITAQTSCQTTYETAIDDYRSSLTD</sequence>
<keyword evidence="2" id="KW-1133">Transmembrane helix</keyword>
<feature type="region of interest" description="Disordered" evidence="1">
    <location>
        <begin position="1"/>
        <end position="82"/>
    </location>
</feature>
<accession>A0A853ESC8</accession>
<evidence type="ECO:0008006" key="5">
    <source>
        <dbReference type="Google" id="ProtNLM"/>
    </source>
</evidence>
<evidence type="ECO:0000313" key="4">
    <source>
        <dbReference type="Proteomes" id="UP000561011"/>
    </source>
</evidence>
<keyword evidence="4" id="KW-1185">Reference proteome</keyword>
<evidence type="ECO:0000313" key="3">
    <source>
        <dbReference type="EMBL" id="NYS92293.1"/>
    </source>
</evidence>
<reference evidence="3 4" key="1">
    <citation type="submission" date="2020-07" db="EMBL/GenBank/DDBJ databases">
        <title>MOT database genomes.</title>
        <authorList>
            <person name="Joseph S."/>
            <person name="Aduse-Opoku J."/>
            <person name="Hashim A."/>
            <person name="Wade W."/>
            <person name="Curtis M."/>
        </authorList>
    </citation>
    <scope>NUCLEOTIDE SEQUENCE [LARGE SCALE GENOMIC DNA]</scope>
    <source>
        <strain evidence="3 4">DSM 100099</strain>
    </source>
</reference>
<feature type="transmembrane region" description="Helical" evidence="2">
    <location>
        <begin position="110"/>
        <end position="129"/>
    </location>
</feature>
<evidence type="ECO:0000256" key="1">
    <source>
        <dbReference type="SAM" id="MobiDB-lite"/>
    </source>
</evidence>
<dbReference type="AlphaFoldDB" id="A0A853ESC8"/>
<organism evidence="3 4">
    <name type="scientific">Sanguibacter inulinus</name>
    <dbReference type="NCBI Taxonomy" id="60922"/>
    <lineage>
        <taxon>Bacteria</taxon>
        <taxon>Bacillati</taxon>
        <taxon>Actinomycetota</taxon>
        <taxon>Actinomycetes</taxon>
        <taxon>Micrococcales</taxon>
        <taxon>Sanguibacteraceae</taxon>
        <taxon>Sanguibacter</taxon>
    </lineage>
</organism>
<protein>
    <recommendedName>
        <fullName evidence="5">DUF4190 domain-containing protein</fullName>
    </recommendedName>
</protein>
<proteinExistence type="predicted"/>
<keyword evidence="2" id="KW-0472">Membrane</keyword>
<dbReference type="RefSeq" id="WP_179912200.1">
    <property type="nucleotide sequence ID" value="NZ_JACBYE010000003.1"/>
</dbReference>
<feature type="compositionally biased region" description="Pro residues" evidence="1">
    <location>
        <begin position="1"/>
        <end position="12"/>
    </location>
</feature>